<dbReference type="InterPro" id="IPR036390">
    <property type="entry name" value="WH_DNA-bd_sf"/>
</dbReference>
<evidence type="ECO:0000313" key="8">
    <source>
        <dbReference type="Proteomes" id="UP001629246"/>
    </source>
</evidence>
<comment type="caution">
    <text evidence="7">The sequence shown here is derived from an EMBL/GenBank/DDBJ whole genome shotgun (WGS) entry which is preliminary data.</text>
</comment>
<dbReference type="RefSeq" id="WP_408157149.1">
    <property type="nucleotide sequence ID" value="NZ_JAQQFM010000004.1"/>
</dbReference>
<evidence type="ECO:0000313" key="7">
    <source>
        <dbReference type="EMBL" id="MFL9924466.1"/>
    </source>
</evidence>
<protein>
    <submittedName>
        <fullName evidence="7">LysR family transcriptional regulator</fullName>
    </submittedName>
</protein>
<dbReference type="PROSITE" id="PS50931">
    <property type="entry name" value="HTH_LYSR"/>
    <property type="match status" value="1"/>
</dbReference>
<evidence type="ECO:0000256" key="1">
    <source>
        <dbReference type="ARBA" id="ARBA00009437"/>
    </source>
</evidence>
<dbReference type="InterPro" id="IPR036388">
    <property type="entry name" value="WH-like_DNA-bd_sf"/>
</dbReference>
<keyword evidence="8" id="KW-1185">Reference proteome</keyword>
<dbReference type="Gene3D" id="1.10.10.10">
    <property type="entry name" value="Winged helix-like DNA-binding domain superfamily/Winged helix DNA-binding domain"/>
    <property type="match status" value="1"/>
</dbReference>
<sequence length="325" mass="35986">MRQFINIIISEINHNNMGLYEQLNEKFSLMRPFLDDLTIFLAIAEHGSFRRAAVLLDLSPSALSHAMRALESRLGTRLLNRTTRSVGLTEAGARLAERLRPALNSVENAIAELRDDADQLSGQIRITAAEYGAVLLLERGLSEFQARHLLVQVELVIDSALVDLAAGGFDAGVRFRDDVPPDMVAIPISKKSSLVAAAAPAYLANHPPPRLPADLLQHRCIRQRFANGRIYRWDFEDRGRSITIDPPGTLTSNSLATIVAAAVRGAGICYVPIHHVAAKIESGQLVRLLEEYSPTFDGHCFYYLPSRHPTRAFSAFIEHLRTSFV</sequence>
<dbReference type="EMBL" id="JAQQFM010000004">
    <property type="protein sequence ID" value="MFL9924466.1"/>
    <property type="molecule type" value="Genomic_DNA"/>
</dbReference>
<organism evidence="7 8">
    <name type="scientific">Herbaspirillum lusitanum</name>
    <dbReference type="NCBI Taxonomy" id="213312"/>
    <lineage>
        <taxon>Bacteria</taxon>
        <taxon>Pseudomonadati</taxon>
        <taxon>Pseudomonadota</taxon>
        <taxon>Betaproteobacteria</taxon>
        <taxon>Burkholderiales</taxon>
        <taxon>Oxalobacteraceae</taxon>
        <taxon>Herbaspirillum</taxon>
    </lineage>
</organism>
<keyword evidence="4" id="KW-0804">Transcription</keyword>
<feature type="domain" description="HTH lysR-type" evidence="6">
    <location>
        <begin position="34"/>
        <end position="89"/>
    </location>
</feature>
<dbReference type="Pfam" id="PF03466">
    <property type="entry name" value="LysR_substrate"/>
    <property type="match status" value="1"/>
</dbReference>
<dbReference type="InterPro" id="IPR005119">
    <property type="entry name" value="LysR_subst-bd"/>
</dbReference>
<gene>
    <name evidence="7" type="ORF">PQR62_09325</name>
</gene>
<dbReference type="PANTHER" id="PTHR30537:SF1">
    <property type="entry name" value="HTH-TYPE TRANSCRIPTIONAL REGULATOR PGRR"/>
    <property type="match status" value="1"/>
</dbReference>
<reference evidence="7 8" key="1">
    <citation type="journal article" date="2024" name="Chem. Sci.">
        <title>Discovery of megapolipeptins by genome mining of a Burkholderiales bacteria collection.</title>
        <authorList>
            <person name="Paulo B.S."/>
            <person name="Recchia M.J.J."/>
            <person name="Lee S."/>
            <person name="Fergusson C.H."/>
            <person name="Romanowski S.B."/>
            <person name="Hernandez A."/>
            <person name="Krull N."/>
            <person name="Liu D.Y."/>
            <person name="Cavanagh H."/>
            <person name="Bos A."/>
            <person name="Gray C.A."/>
            <person name="Murphy B.T."/>
            <person name="Linington R.G."/>
            <person name="Eustaquio A.S."/>
        </authorList>
    </citation>
    <scope>NUCLEOTIDE SEQUENCE [LARGE SCALE GENOMIC DNA]</scope>
    <source>
        <strain evidence="7 8">RL21-008-BIB-A</strain>
    </source>
</reference>
<keyword evidence="5" id="KW-0175">Coiled coil</keyword>
<dbReference type="SUPFAM" id="SSF53850">
    <property type="entry name" value="Periplasmic binding protein-like II"/>
    <property type="match status" value="1"/>
</dbReference>
<evidence type="ECO:0000259" key="6">
    <source>
        <dbReference type="PROSITE" id="PS50931"/>
    </source>
</evidence>
<dbReference type="Pfam" id="PF00126">
    <property type="entry name" value="HTH_1"/>
    <property type="match status" value="1"/>
</dbReference>
<dbReference type="InterPro" id="IPR058163">
    <property type="entry name" value="LysR-type_TF_proteobact-type"/>
</dbReference>
<evidence type="ECO:0000256" key="3">
    <source>
        <dbReference type="ARBA" id="ARBA00023125"/>
    </source>
</evidence>
<evidence type="ECO:0000256" key="4">
    <source>
        <dbReference type="ARBA" id="ARBA00023163"/>
    </source>
</evidence>
<dbReference type="Gene3D" id="3.40.190.290">
    <property type="match status" value="1"/>
</dbReference>
<comment type="similarity">
    <text evidence="1">Belongs to the LysR transcriptional regulatory family.</text>
</comment>
<feature type="coiled-coil region" evidence="5">
    <location>
        <begin position="103"/>
        <end position="130"/>
    </location>
</feature>
<keyword evidence="2" id="KW-0805">Transcription regulation</keyword>
<accession>A0ABW9A7Q0</accession>
<dbReference type="SUPFAM" id="SSF46785">
    <property type="entry name" value="Winged helix' DNA-binding domain"/>
    <property type="match status" value="1"/>
</dbReference>
<proteinExistence type="inferred from homology"/>
<name>A0ABW9A7Q0_9BURK</name>
<dbReference type="InterPro" id="IPR000847">
    <property type="entry name" value="LysR_HTH_N"/>
</dbReference>
<dbReference type="PANTHER" id="PTHR30537">
    <property type="entry name" value="HTH-TYPE TRANSCRIPTIONAL REGULATOR"/>
    <property type="match status" value="1"/>
</dbReference>
<evidence type="ECO:0000256" key="5">
    <source>
        <dbReference type="SAM" id="Coils"/>
    </source>
</evidence>
<evidence type="ECO:0000256" key="2">
    <source>
        <dbReference type="ARBA" id="ARBA00023015"/>
    </source>
</evidence>
<dbReference type="Proteomes" id="UP001629246">
    <property type="component" value="Unassembled WGS sequence"/>
</dbReference>
<keyword evidence="3" id="KW-0238">DNA-binding</keyword>